<evidence type="ECO:0000256" key="5">
    <source>
        <dbReference type="ARBA" id="ARBA00022741"/>
    </source>
</evidence>
<proteinExistence type="predicted"/>
<dbReference type="PANTHER" id="PTHR45690:SF19">
    <property type="entry name" value="NACHT, LRR AND PYD DOMAINS-CONTAINING PROTEIN 3"/>
    <property type="match status" value="1"/>
</dbReference>
<gene>
    <name evidence="14" type="ORF">MATL_G00199340</name>
</gene>
<dbReference type="Pfam" id="PF17776">
    <property type="entry name" value="NLRC4_HD2"/>
    <property type="match status" value="1"/>
</dbReference>
<dbReference type="Pfam" id="PF00619">
    <property type="entry name" value="CARD"/>
    <property type="match status" value="1"/>
</dbReference>
<evidence type="ECO:0000259" key="13">
    <source>
        <dbReference type="PROSITE" id="PS50837"/>
    </source>
</evidence>
<dbReference type="PROSITE" id="PS50837">
    <property type="entry name" value="NACHT"/>
    <property type="match status" value="1"/>
</dbReference>
<keyword evidence="15" id="KW-1185">Reference proteome</keyword>
<organism evidence="14 15">
    <name type="scientific">Megalops atlanticus</name>
    <name type="common">Tarpon</name>
    <name type="synonym">Clupea gigantea</name>
    <dbReference type="NCBI Taxonomy" id="7932"/>
    <lineage>
        <taxon>Eukaryota</taxon>
        <taxon>Metazoa</taxon>
        <taxon>Chordata</taxon>
        <taxon>Craniata</taxon>
        <taxon>Vertebrata</taxon>
        <taxon>Euteleostomi</taxon>
        <taxon>Actinopterygii</taxon>
        <taxon>Neopterygii</taxon>
        <taxon>Teleostei</taxon>
        <taxon>Elopiformes</taxon>
        <taxon>Megalopidae</taxon>
        <taxon>Megalops</taxon>
    </lineage>
</organism>
<dbReference type="Gene3D" id="3.80.10.10">
    <property type="entry name" value="Ribonuclease Inhibitor"/>
    <property type="match status" value="2"/>
</dbReference>
<dbReference type="InterPro" id="IPR007111">
    <property type="entry name" value="NACHT_NTPase"/>
</dbReference>
<keyword evidence="7" id="KW-0067">ATP-binding</keyword>
<dbReference type="AlphaFoldDB" id="A0A9D3T5Y1"/>
<evidence type="ECO:0000256" key="1">
    <source>
        <dbReference type="ARBA" id="ARBA00004110"/>
    </source>
</evidence>
<evidence type="ECO:0000313" key="15">
    <source>
        <dbReference type="Proteomes" id="UP001046870"/>
    </source>
</evidence>
<evidence type="ECO:0000256" key="10">
    <source>
        <dbReference type="ARBA" id="ARBA00023198"/>
    </source>
</evidence>
<dbReference type="GO" id="GO:0042981">
    <property type="term" value="P:regulation of apoptotic process"/>
    <property type="evidence" value="ECO:0007669"/>
    <property type="project" value="InterPro"/>
</dbReference>
<keyword evidence="8" id="KW-0832">Ubl conjugation</keyword>
<dbReference type="InterPro" id="IPR011029">
    <property type="entry name" value="DEATH-like_dom_sf"/>
</dbReference>
<accession>A0A9D3T5Y1</accession>
<dbReference type="InterPro" id="IPR027417">
    <property type="entry name" value="P-loop_NTPase"/>
</dbReference>
<dbReference type="Pfam" id="PF17779">
    <property type="entry name" value="WHD_NOD2"/>
    <property type="match status" value="1"/>
</dbReference>
<keyword evidence="11" id="KW-1271">Inflammasome</keyword>
<dbReference type="EMBL" id="JAFDVH010000017">
    <property type="protein sequence ID" value="KAG7462125.1"/>
    <property type="molecule type" value="Genomic_DNA"/>
</dbReference>
<reference evidence="14" key="1">
    <citation type="submission" date="2021-01" db="EMBL/GenBank/DDBJ databases">
        <authorList>
            <person name="Zahm M."/>
            <person name="Roques C."/>
            <person name="Cabau C."/>
            <person name="Klopp C."/>
            <person name="Donnadieu C."/>
            <person name="Jouanno E."/>
            <person name="Lampietro C."/>
            <person name="Louis A."/>
            <person name="Herpin A."/>
            <person name="Echchiki A."/>
            <person name="Berthelot C."/>
            <person name="Parey E."/>
            <person name="Roest-Crollius H."/>
            <person name="Braasch I."/>
            <person name="Postlethwait J."/>
            <person name="Bobe J."/>
            <person name="Montfort J."/>
            <person name="Bouchez O."/>
            <person name="Begum T."/>
            <person name="Mejri S."/>
            <person name="Adams A."/>
            <person name="Chen W.-J."/>
            <person name="Guiguen Y."/>
        </authorList>
    </citation>
    <scope>NUCLEOTIDE SEQUENCE</scope>
    <source>
        <strain evidence="14">YG-15Mar2019-1</strain>
        <tissue evidence="14">Brain</tissue>
    </source>
</reference>
<dbReference type="PANTHER" id="PTHR45690">
    <property type="entry name" value="NACHT, LRR AND PYD DOMAINS-CONTAINING PROTEIN 12"/>
    <property type="match status" value="1"/>
</dbReference>
<evidence type="ECO:0000256" key="7">
    <source>
        <dbReference type="ARBA" id="ARBA00022840"/>
    </source>
</evidence>
<evidence type="ECO:0000259" key="12">
    <source>
        <dbReference type="PROSITE" id="PS50209"/>
    </source>
</evidence>
<dbReference type="InterPro" id="IPR041075">
    <property type="entry name" value="NOD1/2_WH"/>
</dbReference>
<keyword evidence="6" id="KW-0378">Hydrolase</keyword>
<dbReference type="GO" id="GO:0005524">
    <property type="term" value="F:ATP binding"/>
    <property type="evidence" value="ECO:0007669"/>
    <property type="project" value="UniProtKB-KW"/>
</dbReference>
<keyword evidence="10" id="KW-0395">Inflammatory response</keyword>
<sequence>MGTSLQSAEFIEERRAELIQRVSLVEPIADVLLERRLIHEEAYSNIRAAPTSQEKMRALLGALSAAAAKGEFLRILEEQDPHLVQELRGQRRGIQDPEDGRTVRESYMEQVRSEFSTVEEYNSLVGEDVRLEERYTKLLMIQTHRKANERMEELCFRGSRFQNVLKKRDSPAFRSTSLENLFDPDPQGNVRRTVILQGQAGIGKSFTALKIMSDWASGKLYSDRFQYVFLLKCRQLNLISKNVSLADLILDCSPNLEPAIPQFLSHPDRILFILDGFDELNLSLDAKEASAHEPNEKCSVEVILSSLLQQKILSKSFLLITTRSSVIERLKKVVKNPQFTEILGFSEEGIEEYIQKFFKNEWQAEQASKYVRGNKNVFTTCFIPVTCWIVCTVLREHFEEGTDTKHALETTTSIFVYFVHIVLKHHCQGSSLPAQEVLQCLGNLAKRGLFQKQILFDQKTVKDTFPEASHIPSSFLNKILLKKMISCQTVYSFMHLSFQEFFTALSYVLCDEEETKANVAELLKDASTIFIFDGWDSWSPVVSTLPFLFGLFNQKTRVFLQEEFNLSLSTAVQSQLQDWLKEQPQPDFMSLQLDARSQSDNVLRCLYEMHSNDLVREVMQSLTSIALSGNSAQRADSWVVSYCLQYCRHIKSLDLSECGFTPKDLEILLYVLPRCESLRLDVRSVGNGGVKILNSALKCQDCRIQTLSLNRSGLTDAAVDDLCSVVHGMTKLIHFRMDFDKLSDDKVEDVFSALGTRQTLSVVKLVMNSITERKASILAHFILSCNSLKEIQFDAYDHSCKCDNDEEDDEYYHVFGPDWDLSITVLRPDLPEPEVNMMVEAVKNSGANFLCGALLGAGFSIQKCRMRITNKRDLCSAVSLQQAVTEMELQLFPSTEEPLSFLQNCHRLETLAYDPYQIDASDEECCYILLSPFDLNDVNVIDEGLEKLLPALSSISSLSTVKLFGEFFTEKRASILNELARSCPNLRTIELQRERTYSPGKVAVWGILHPPSRAAGGHPLLMLLKDYPTLHVNVFHEIMEKAHFVLDKVGFFFEELECKDITDLDLNLRIHQFIDTFVCSESDLSAEKMLHLGAFLQKSTNLETFKLTAGCSVADECVDSLLSLLCTMRCLVDAELPVNHLTAARAASLTALLQSCSRLRTPQVHCDWLSEDGVRVLRDSQRRPDCKLTVTGWRCSRLTNPCSEKEQRGRSCNSRVSLEFCCDSLREKMLEAEGGAAV</sequence>
<dbReference type="SUPFAM" id="SSF52047">
    <property type="entry name" value="RNI-like"/>
    <property type="match status" value="2"/>
</dbReference>
<dbReference type="SUPFAM" id="SSF47986">
    <property type="entry name" value="DEATH domain"/>
    <property type="match status" value="1"/>
</dbReference>
<keyword evidence="4" id="KW-0677">Repeat</keyword>
<evidence type="ECO:0000256" key="4">
    <source>
        <dbReference type="ARBA" id="ARBA00022737"/>
    </source>
</evidence>
<dbReference type="GO" id="GO:0006954">
    <property type="term" value="P:inflammatory response"/>
    <property type="evidence" value="ECO:0007669"/>
    <property type="project" value="UniProtKB-KW"/>
</dbReference>
<dbReference type="Gene3D" id="1.10.533.10">
    <property type="entry name" value="Death Domain, Fas"/>
    <property type="match status" value="1"/>
</dbReference>
<name>A0A9D3T5Y1_MEGAT</name>
<keyword evidence="3" id="KW-0399">Innate immunity</keyword>
<keyword evidence="5" id="KW-0547">Nucleotide-binding</keyword>
<dbReference type="InterPro" id="IPR001315">
    <property type="entry name" value="CARD"/>
</dbReference>
<evidence type="ECO:0000256" key="3">
    <source>
        <dbReference type="ARBA" id="ARBA00022588"/>
    </source>
</evidence>
<evidence type="ECO:0000256" key="6">
    <source>
        <dbReference type="ARBA" id="ARBA00022801"/>
    </source>
</evidence>
<dbReference type="Proteomes" id="UP001046870">
    <property type="component" value="Chromosome 17"/>
</dbReference>
<protein>
    <submittedName>
        <fullName evidence="14">Uncharacterized protein</fullName>
    </submittedName>
</protein>
<dbReference type="GO" id="GO:0061702">
    <property type="term" value="C:canonical inflammasome complex"/>
    <property type="evidence" value="ECO:0007669"/>
    <property type="project" value="UniProtKB-SubCell"/>
</dbReference>
<dbReference type="OrthoDB" id="120976at2759"/>
<keyword evidence="2" id="KW-0963">Cytoplasm</keyword>
<dbReference type="InterPro" id="IPR041267">
    <property type="entry name" value="NLRP_HD2"/>
</dbReference>
<dbReference type="SUPFAM" id="SSF52540">
    <property type="entry name" value="P-loop containing nucleoside triphosphate hydrolases"/>
    <property type="match status" value="1"/>
</dbReference>
<evidence type="ECO:0000313" key="14">
    <source>
        <dbReference type="EMBL" id="KAG7462125.1"/>
    </source>
</evidence>
<keyword evidence="9" id="KW-0391">Immunity</keyword>
<dbReference type="InterPro" id="IPR032675">
    <property type="entry name" value="LRR_dom_sf"/>
</dbReference>
<evidence type="ECO:0000256" key="11">
    <source>
        <dbReference type="ARBA" id="ARBA00023233"/>
    </source>
</evidence>
<dbReference type="Gene3D" id="3.40.50.300">
    <property type="entry name" value="P-loop containing nucleotide triphosphate hydrolases"/>
    <property type="match status" value="1"/>
</dbReference>
<evidence type="ECO:0000256" key="2">
    <source>
        <dbReference type="ARBA" id="ARBA00022490"/>
    </source>
</evidence>
<dbReference type="PROSITE" id="PS50209">
    <property type="entry name" value="CARD"/>
    <property type="match status" value="1"/>
</dbReference>
<comment type="caution">
    <text evidence="14">The sequence shown here is derived from an EMBL/GenBank/DDBJ whole genome shotgun (WGS) entry which is preliminary data.</text>
</comment>
<dbReference type="Pfam" id="PF05729">
    <property type="entry name" value="NACHT"/>
    <property type="match status" value="1"/>
</dbReference>
<comment type="subcellular location">
    <subcellularLocation>
        <location evidence="1">Inflammasome</location>
    </subcellularLocation>
</comment>
<evidence type="ECO:0000256" key="8">
    <source>
        <dbReference type="ARBA" id="ARBA00022843"/>
    </source>
</evidence>
<feature type="domain" description="CARD" evidence="12">
    <location>
        <begin position="3"/>
        <end position="71"/>
    </location>
</feature>
<evidence type="ECO:0000256" key="9">
    <source>
        <dbReference type="ARBA" id="ARBA00022859"/>
    </source>
</evidence>
<dbReference type="GO" id="GO:0045087">
    <property type="term" value="P:innate immune response"/>
    <property type="evidence" value="ECO:0007669"/>
    <property type="project" value="UniProtKB-KW"/>
</dbReference>
<dbReference type="InterPro" id="IPR050637">
    <property type="entry name" value="NLRP_innate_immun_reg"/>
</dbReference>
<feature type="domain" description="NACHT" evidence="13">
    <location>
        <begin position="192"/>
        <end position="509"/>
    </location>
</feature>